<name>A0ABQ5INQ8_9ASTR</name>
<sequence length="100" mass="10916">MGKVVMVSAATAATVVEVVVRWCCGGMWQRLGGVGWRGGEWYSGSYRSDDEEKIWDLAGKTHRKLFRRRPTVAGGGAVVAAGNGGERSDEDMCYVFVKNE</sequence>
<comment type="caution">
    <text evidence="1">The sequence shown here is derived from an EMBL/GenBank/DDBJ whole genome shotgun (WGS) entry which is preliminary data.</text>
</comment>
<evidence type="ECO:0000313" key="1">
    <source>
        <dbReference type="EMBL" id="GJU00884.1"/>
    </source>
</evidence>
<gene>
    <name evidence="1" type="ORF">Tco_1111222</name>
</gene>
<keyword evidence="2" id="KW-1185">Reference proteome</keyword>
<protein>
    <submittedName>
        <fullName evidence="1">Uncharacterized protein</fullName>
    </submittedName>
</protein>
<organism evidence="1 2">
    <name type="scientific">Tanacetum coccineum</name>
    <dbReference type="NCBI Taxonomy" id="301880"/>
    <lineage>
        <taxon>Eukaryota</taxon>
        <taxon>Viridiplantae</taxon>
        <taxon>Streptophyta</taxon>
        <taxon>Embryophyta</taxon>
        <taxon>Tracheophyta</taxon>
        <taxon>Spermatophyta</taxon>
        <taxon>Magnoliopsida</taxon>
        <taxon>eudicotyledons</taxon>
        <taxon>Gunneridae</taxon>
        <taxon>Pentapetalae</taxon>
        <taxon>asterids</taxon>
        <taxon>campanulids</taxon>
        <taxon>Asterales</taxon>
        <taxon>Asteraceae</taxon>
        <taxon>Asteroideae</taxon>
        <taxon>Anthemideae</taxon>
        <taxon>Anthemidinae</taxon>
        <taxon>Tanacetum</taxon>
    </lineage>
</organism>
<accession>A0ABQ5INQ8</accession>
<dbReference type="Proteomes" id="UP001151760">
    <property type="component" value="Unassembled WGS sequence"/>
</dbReference>
<reference evidence="1" key="2">
    <citation type="submission" date="2022-01" db="EMBL/GenBank/DDBJ databases">
        <authorList>
            <person name="Yamashiro T."/>
            <person name="Shiraishi A."/>
            <person name="Satake H."/>
            <person name="Nakayama K."/>
        </authorList>
    </citation>
    <scope>NUCLEOTIDE SEQUENCE</scope>
</reference>
<dbReference type="EMBL" id="BQNB010020908">
    <property type="protein sequence ID" value="GJU00884.1"/>
    <property type="molecule type" value="Genomic_DNA"/>
</dbReference>
<proteinExistence type="predicted"/>
<evidence type="ECO:0000313" key="2">
    <source>
        <dbReference type="Proteomes" id="UP001151760"/>
    </source>
</evidence>
<reference evidence="1" key="1">
    <citation type="journal article" date="2022" name="Int. J. Mol. Sci.">
        <title>Draft Genome of Tanacetum Coccineum: Genomic Comparison of Closely Related Tanacetum-Family Plants.</title>
        <authorList>
            <person name="Yamashiro T."/>
            <person name="Shiraishi A."/>
            <person name="Nakayama K."/>
            <person name="Satake H."/>
        </authorList>
    </citation>
    <scope>NUCLEOTIDE SEQUENCE</scope>
</reference>